<proteinExistence type="predicted"/>
<organism evidence="1 2">
    <name type="scientific">Salmonella phage 9NA</name>
    <dbReference type="NCBI Taxonomy" id="1113547"/>
    <lineage>
        <taxon>Viruses</taxon>
        <taxon>Duplodnaviria</taxon>
        <taxon>Heunggongvirae</taxon>
        <taxon>Uroviricota</taxon>
        <taxon>Caudoviricetes</taxon>
        <taxon>Nonanavirus</taxon>
        <taxon>Nonanavirus nv9NA</taxon>
    </lineage>
</organism>
<gene>
    <name evidence="1" type="ORF">9NA_04</name>
</gene>
<keyword evidence="2" id="KW-1185">Reference proteome</keyword>
<dbReference type="Proteomes" id="UP000026985">
    <property type="component" value="Segment"/>
</dbReference>
<dbReference type="OrthoDB" id="35406at10239"/>
<dbReference type="RefSeq" id="YP_009101174.1">
    <property type="nucleotide sequence ID" value="NC_025443.1"/>
</dbReference>
<dbReference type="EMBL" id="KJ802832">
    <property type="protein sequence ID" value="AIB07007.1"/>
    <property type="molecule type" value="Genomic_DNA"/>
</dbReference>
<dbReference type="KEGG" id="vg:22110862"/>
<protein>
    <submittedName>
        <fullName evidence="1">Uncharacterized protein</fullName>
    </submittedName>
</protein>
<accession>A0A060D5M9</accession>
<sequence>MFRYVLKLLAIIVTWLIIQTGYDLRVRSQCRDYQEITKTLTVYRNGVCYTPDVDGHFKIILDGLHCVTL</sequence>
<name>A0A060D5M9_9CAUD</name>
<evidence type="ECO:0000313" key="2">
    <source>
        <dbReference type="Proteomes" id="UP000026985"/>
    </source>
</evidence>
<evidence type="ECO:0000313" key="1">
    <source>
        <dbReference type="EMBL" id="AIB07007.1"/>
    </source>
</evidence>
<reference evidence="1 2" key="1">
    <citation type="submission" date="2014-07" db="EMBL/GenBank/DDBJ databases">
        <title>The genome sequence of Salmonella phage 9NA shows that it represents an unstudied type of tailed phage.</title>
        <authorList>
            <person name="Casjens S.R."/>
            <person name="Leavitt J.C."/>
            <person name="Hatfull G.F."/>
            <person name="Hendrix R.W."/>
        </authorList>
    </citation>
    <scope>NUCLEOTIDE SEQUENCE [LARGE SCALE GENOMIC DNA]</scope>
</reference>